<proteinExistence type="predicted"/>
<keyword evidence="4" id="KW-1185">Reference proteome</keyword>
<evidence type="ECO:0000313" key="4">
    <source>
        <dbReference type="Proteomes" id="UP001489004"/>
    </source>
</evidence>
<protein>
    <recommendedName>
        <fullName evidence="2">CRAL-TRIO domain-containing protein</fullName>
    </recommendedName>
</protein>
<dbReference type="InterPro" id="IPR036865">
    <property type="entry name" value="CRAL-TRIO_dom_sf"/>
</dbReference>
<reference evidence="3 4" key="1">
    <citation type="journal article" date="2024" name="Nat. Commun.">
        <title>Phylogenomics reveals the evolutionary origins of lichenization in chlorophyte algae.</title>
        <authorList>
            <person name="Puginier C."/>
            <person name="Libourel C."/>
            <person name="Otte J."/>
            <person name="Skaloud P."/>
            <person name="Haon M."/>
            <person name="Grisel S."/>
            <person name="Petersen M."/>
            <person name="Berrin J.G."/>
            <person name="Delaux P.M."/>
            <person name="Dal Grande F."/>
            <person name="Keller J."/>
        </authorList>
    </citation>
    <scope>NUCLEOTIDE SEQUENCE [LARGE SCALE GENOMIC DNA]</scope>
    <source>
        <strain evidence="3 4">SAG 2043</strain>
    </source>
</reference>
<dbReference type="Pfam" id="PF00650">
    <property type="entry name" value="CRAL_TRIO"/>
    <property type="match status" value="1"/>
</dbReference>
<evidence type="ECO:0000313" key="3">
    <source>
        <dbReference type="EMBL" id="KAK9815633.1"/>
    </source>
</evidence>
<organism evidence="3 4">
    <name type="scientific">[Myrmecia] bisecta</name>
    <dbReference type="NCBI Taxonomy" id="41462"/>
    <lineage>
        <taxon>Eukaryota</taxon>
        <taxon>Viridiplantae</taxon>
        <taxon>Chlorophyta</taxon>
        <taxon>core chlorophytes</taxon>
        <taxon>Trebouxiophyceae</taxon>
        <taxon>Trebouxiales</taxon>
        <taxon>Trebouxiaceae</taxon>
        <taxon>Myrmecia</taxon>
    </lineage>
</organism>
<dbReference type="PANTHER" id="PTHR47556">
    <property type="entry name" value="SEC14P-LIKE PHOSPHATIDYLINOSITOL TRANSFER FAMILY PROTEIN"/>
    <property type="match status" value="1"/>
</dbReference>
<dbReference type="InterPro" id="IPR036273">
    <property type="entry name" value="CRAL/TRIO_N_dom_sf"/>
</dbReference>
<evidence type="ECO:0000259" key="2">
    <source>
        <dbReference type="PROSITE" id="PS50191"/>
    </source>
</evidence>
<feature type="region of interest" description="Disordered" evidence="1">
    <location>
        <begin position="35"/>
        <end position="55"/>
    </location>
</feature>
<dbReference type="SUPFAM" id="SSF46938">
    <property type="entry name" value="CRAL/TRIO N-terminal domain"/>
    <property type="match status" value="1"/>
</dbReference>
<comment type="caution">
    <text evidence="3">The sequence shown here is derived from an EMBL/GenBank/DDBJ whole genome shotgun (WGS) entry which is preliminary data.</text>
</comment>
<accession>A0AAW1Q500</accession>
<dbReference type="PANTHER" id="PTHR47556:SF1">
    <property type="entry name" value="SEC14P-LIKE PHOSPHATIDYLINOSITOL TRANSFER FAMILY PROTEIN"/>
    <property type="match status" value="1"/>
</dbReference>
<sequence length="306" mass="34505">MEWALPESCGECSAPTGLLDTQYIANYEPSLPIDGTGTARPKLGAHASPSPKVGVRLARDSRSGRQQRQICRAQQTLTKTPPGLSTIPWNGTSEQVKALEELQQRMESCPYGTADAETQQWFLRDRKLDVDEAAQKLSDMLKWRLEFKADSITEANVAEEAATGKAYLHSHLDVNDRPVIIVRAAKHFTGARPPEESKKLCVHLLEKAISELPEGGETILGIFDLRGFTSKNADLGFVRFLVDIFFTYYPKRLGQVLFVDAPWMFQPGWEMVKPWLKKYAALVRFVSRDQLRDEFFTPSTVPEDFR</sequence>
<dbReference type="SMART" id="SM00516">
    <property type="entry name" value="SEC14"/>
    <property type="match status" value="1"/>
</dbReference>
<feature type="domain" description="CRAL-TRIO" evidence="2">
    <location>
        <begin position="156"/>
        <end position="306"/>
    </location>
</feature>
<gene>
    <name evidence="3" type="ORF">WJX72_007170</name>
</gene>
<dbReference type="Proteomes" id="UP001489004">
    <property type="component" value="Unassembled WGS sequence"/>
</dbReference>
<name>A0AAW1Q500_9CHLO</name>
<evidence type="ECO:0000256" key="1">
    <source>
        <dbReference type="SAM" id="MobiDB-lite"/>
    </source>
</evidence>
<dbReference type="SUPFAM" id="SSF52087">
    <property type="entry name" value="CRAL/TRIO domain"/>
    <property type="match status" value="1"/>
</dbReference>
<dbReference type="PROSITE" id="PS50191">
    <property type="entry name" value="CRAL_TRIO"/>
    <property type="match status" value="1"/>
</dbReference>
<dbReference type="CDD" id="cd00170">
    <property type="entry name" value="SEC14"/>
    <property type="match status" value="1"/>
</dbReference>
<dbReference type="EMBL" id="JALJOR010000006">
    <property type="protein sequence ID" value="KAK9815633.1"/>
    <property type="molecule type" value="Genomic_DNA"/>
</dbReference>
<dbReference type="Gene3D" id="3.40.525.10">
    <property type="entry name" value="CRAL-TRIO lipid binding domain"/>
    <property type="match status" value="1"/>
</dbReference>
<dbReference type="InterPro" id="IPR001251">
    <property type="entry name" value="CRAL-TRIO_dom"/>
</dbReference>
<dbReference type="AlphaFoldDB" id="A0AAW1Q500"/>